<gene>
    <name evidence="2" type="ORF">C7431_11166</name>
</gene>
<dbReference type="EMBL" id="QGHF01000011">
    <property type="protein sequence ID" value="PWK94329.1"/>
    <property type="molecule type" value="Genomic_DNA"/>
</dbReference>
<organism evidence="2 3">
    <name type="scientific">Pantoea allii</name>
    <dbReference type="NCBI Taxonomy" id="574096"/>
    <lineage>
        <taxon>Bacteria</taxon>
        <taxon>Pseudomonadati</taxon>
        <taxon>Pseudomonadota</taxon>
        <taxon>Gammaproteobacteria</taxon>
        <taxon>Enterobacterales</taxon>
        <taxon>Erwiniaceae</taxon>
        <taxon>Pantoea</taxon>
    </lineage>
</organism>
<keyword evidence="1" id="KW-1133">Transmembrane helix</keyword>
<comment type="caution">
    <text evidence="2">The sequence shown here is derived from an EMBL/GenBank/DDBJ whole genome shotgun (WGS) entry which is preliminary data.</text>
</comment>
<name>A0A2V2BCZ0_9GAMM</name>
<dbReference type="OrthoDB" id="6547331at2"/>
<keyword evidence="1" id="KW-0472">Membrane</keyword>
<dbReference type="RefSeq" id="WP_109718125.1">
    <property type="nucleotide sequence ID" value="NZ_QGHF01000011.1"/>
</dbReference>
<evidence type="ECO:0000313" key="3">
    <source>
        <dbReference type="Proteomes" id="UP000245981"/>
    </source>
</evidence>
<feature type="transmembrane region" description="Helical" evidence="1">
    <location>
        <begin position="12"/>
        <end position="30"/>
    </location>
</feature>
<dbReference type="Proteomes" id="UP000245981">
    <property type="component" value="Unassembled WGS sequence"/>
</dbReference>
<sequence>MLQFNGAVRTAITWFTLFLSWSAFLLWRYGMQLHQFITSHSNLFTYELAVRTLQSDMMPQGIIPFLMALLTLTAGAVLSVLTLLCWNIGFFACARSVLAGERLMKRTGLIRQ</sequence>
<feature type="transmembrane region" description="Helical" evidence="1">
    <location>
        <begin position="62"/>
        <end position="86"/>
    </location>
</feature>
<evidence type="ECO:0000256" key="1">
    <source>
        <dbReference type="SAM" id="Phobius"/>
    </source>
</evidence>
<keyword evidence="1" id="KW-0812">Transmembrane</keyword>
<reference evidence="2 3" key="1">
    <citation type="submission" date="2018-05" db="EMBL/GenBank/DDBJ databases">
        <title>Genomic Encyclopedia of Type Strains, Phase IV (KMG-V): Genome sequencing to study the core and pangenomes of soil and plant-associated prokaryotes.</title>
        <authorList>
            <person name="Whitman W."/>
        </authorList>
    </citation>
    <scope>NUCLEOTIDE SEQUENCE [LARGE SCALE GENOMIC DNA]</scope>
    <source>
        <strain evidence="2 3">PNA 200-10</strain>
    </source>
</reference>
<accession>A0A2V2BCZ0</accession>
<evidence type="ECO:0000313" key="2">
    <source>
        <dbReference type="EMBL" id="PWK94329.1"/>
    </source>
</evidence>
<dbReference type="AlphaFoldDB" id="A0A2V2BCZ0"/>
<proteinExistence type="predicted"/>
<protein>
    <submittedName>
        <fullName evidence="2">Uncharacterized protein</fullName>
    </submittedName>
</protein>